<dbReference type="GO" id="GO:0005736">
    <property type="term" value="C:RNA polymerase I complex"/>
    <property type="evidence" value="ECO:0007669"/>
    <property type="project" value="TreeGrafter"/>
</dbReference>
<dbReference type="Pfam" id="PF01000">
    <property type="entry name" value="RNA_pol_A_bac"/>
    <property type="match status" value="1"/>
</dbReference>
<dbReference type="CDD" id="cd07032">
    <property type="entry name" value="RNAP_I_II_AC40"/>
    <property type="match status" value="1"/>
</dbReference>
<dbReference type="Pfam" id="PF01193">
    <property type="entry name" value="RNA_pol_L"/>
    <property type="match status" value="1"/>
</dbReference>
<dbReference type="GO" id="GO:0003899">
    <property type="term" value="F:DNA-directed RNA polymerase activity"/>
    <property type="evidence" value="ECO:0007669"/>
    <property type="project" value="InterPro"/>
</dbReference>
<accession>A0A0D7BG44</accession>
<dbReference type="AlphaFoldDB" id="A0A0D7BG44"/>
<evidence type="ECO:0000256" key="4">
    <source>
        <dbReference type="ARBA" id="ARBA00023163"/>
    </source>
</evidence>
<dbReference type="GO" id="GO:0055029">
    <property type="term" value="C:nuclear DNA-directed RNA polymerase complex"/>
    <property type="evidence" value="ECO:0007669"/>
    <property type="project" value="UniProtKB-ARBA"/>
</dbReference>
<evidence type="ECO:0000313" key="8">
    <source>
        <dbReference type="EMBL" id="KIY69059.1"/>
    </source>
</evidence>
<sequence length="350" mass="39590">MSIDPRRLVGVKAERVTNISSTDFPGHYPGEDHSWDAQKFKQNLKVQVQRVSNRSIDFDLVGVDASIANALRRILLAEVPTIAIEHVYVYDNTTVIQDEVLAHRMGLIPLDVDPDMMTTLLPGDDLTDRNTLVFKVDFECTRNPRPPPGATEPEDLYLNHELLSKHLSWHPEGEQKTYFGNHEPQPTNGDIVLAKLRPGQRVQMDLHAIKSVGKDHAKFSPVATASYRILPHISILKPIPKEHAKKFQQCFAPGVVDIDPTTHAVSINQKFVRNDTVTREVLRHPEFEGYVELSRVRDHFLFNIESESAYEPARLFKESIKVMKAKLATVRASVELLRNPTRSEDVVMGS</sequence>
<feature type="domain" description="DNA-directed RNA polymerase RpoA/D/Rpb3-type" evidence="7">
    <location>
        <begin position="55"/>
        <end position="333"/>
    </location>
</feature>
<reference evidence="8 9" key="1">
    <citation type="journal article" date="2015" name="Fungal Genet. Biol.">
        <title>Evolution of novel wood decay mechanisms in Agaricales revealed by the genome sequences of Fistulina hepatica and Cylindrobasidium torrendii.</title>
        <authorList>
            <person name="Floudas D."/>
            <person name="Held B.W."/>
            <person name="Riley R."/>
            <person name="Nagy L.G."/>
            <person name="Koehler G."/>
            <person name="Ransdell A.S."/>
            <person name="Younus H."/>
            <person name="Chow J."/>
            <person name="Chiniquy J."/>
            <person name="Lipzen A."/>
            <person name="Tritt A."/>
            <person name="Sun H."/>
            <person name="Haridas S."/>
            <person name="LaButti K."/>
            <person name="Ohm R.A."/>
            <person name="Kues U."/>
            <person name="Blanchette R.A."/>
            <person name="Grigoriev I.V."/>
            <person name="Minto R.E."/>
            <person name="Hibbett D.S."/>
        </authorList>
    </citation>
    <scope>NUCLEOTIDE SEQUENCE [LARGE SCALE GENOMIC DNA]</scope>
    <source>
        <strain evidence="8 9">FP15055 ss-10</strain>
    </source>
</reference>
<dbReference type="OrthoDB" id="270173at2759"/>
<dbReference type="GO" id="GO:0006351">
    <property type="term" value="P:DNA-templated transcription"/>
    <property type="evidence" value="ECO:0007669"/>
    <property type="project" value="InterPro"/>
</dbReference>
<dbReference type="Gene3D" id="3.30.1360.10">
    <property type="entry name" value="RNA polymerase, RBP11-like subunit"/>
    <property type="match status" value="1"/>
</dbReference>
<gene>
    <name evidence="8" type="ORF">CYLTODRAFT_350265</name>
</gene>
<name>A0A0D7BG44_9AGAR</name>
<protein>
    <recommendedName>
        <fullName evidence="2">DNA-directed RNA polymerases I and III subunit RPAC1</fullName>
    </recommendedName>
</protein>
<evidence type="ECO:0000256" key="3">
    <source>
        <dbReference type="ARBA" id="ARBA00022478"/>
    </source>
</evidence>
<dbReference type="InterPro" id="IPR033901">
    <property type="entry name" value="RNAPI/III_AC40"/>
</dbReference>
<dbReference type="Gene3D" id="2.170.120.12">
    <property type="entry name" value="DNA-directed RNA polymerase, insert domain"/>
    <property type="match status" value="1"/>
</dbReference>
<dbReference type="InterPro" id="IPR050518">
    <property type="entry name" value="Rpo3/RPB3_RNA_Pol_subunit"/>
</dbReference>
<dbReference type="InterPro" id="IPR011262">
    <property type="entry name" value="DNA-dir_RNA_pol_insert"/>
</dbReference>
<keyword evidence="5" id="KW-0539">Nucleus</keyword>
<dbReference type="HAMAP" id="MF_00320">
    <property type="entry name" value="RNApol_arch_Rpo3"/>
    <property type="match status" value="1"/>
</dbReference>
<comment type="subcellular location">
    <subcellularLocation>
        <location evidence="1">Nucleus</location>
    </subcellularLocation>
</comment>
<dbReference type="Proteomes" id="UP000054007">
    <property type="component" value="Unassembled WGS sequence"/>
</dbReference>
<evidence type="ECO:0000256" key="5">
    <source>
        <dbReference type="ARBA" id="ARBA00023242"/>
    </source>
</evidence>
<dbReference type="InterPro" id="IPR022842">
    <property type="entry name" value="RNAP_Rpo3/Rpb3/RPAC1"/>
</dbReference>
<organism evidence="8 9">
    <name type="scientific">Cylindrobasidium torrendii FP15055 ss-10</name>
    <dbReference type="NCBI Taxonomy" id="1314674"/>
    <lineage>
        <taxon>Eukaryota</taxon>
        <taxon>Fungi</taxon>
        <taxon>Dikarya</taxon>
        <taxon>Basidiomycota</taxon>
        <taxon>Agaricomycotina</taxon>
        <taxon>Agaricomycetes</taxon>
        <taxon>Agaricomycetidae</taxon>
        <taxon>Agaricales</taxon>
        <taxon>Marasmiineae</taxon>
        <taxon>Physalacriaceae</taxon>
        <taxon>Cylindrobasidium</taxon>
    </lineage>
</organism>
<evidence type="ECO:0000256" key="2">
    <source>
        <dbReference type="ARBA" id="ARBA00022083"/>
    </source>
</evidence>
<comment type="similarity">
    <text evidence="6">Belongs to the archaeal Rpo3/eukaryotic RPB3 RNA polymerase subunit family.</text>
</comment>
<dbReference type="FunFam" id="2.170.120.12:FF:000003">
    <property type="entry name" value="Dna-directed rna polymerases i and iii subunit"/>
    <property type="match status" value="1"/>
</dbReference>
<dbReference type="STRING" id="1314674.A0A0D7BG44"/>
<dbReference type="GO" id="GO:0005666">
    <property type="term" value="C:RNA polymerase III complex"/>
    <property type="evidence" value="ECO:0007669"/>
    <property type="project" value="TreeGrafter"/>
</dbReference>
<keyword evidence="4" id="KW-0804">Transcription</keyword>
<evidence type="ECO:0000256" key="1">
    <source>
        <dbReference type="ARBA" id="ARBA00004123"/>
    </source>
</evidence>
<dbReference type="GO" id="GO:0046983">
    <property type="term" value="F:protein dimerization activity"/>
    <property type="evidence" value="ECO:0007669"/>
    <property type="project" value="InterPro"/>
</dbReference>
<dbReference type="EMBL" id="KN880491">
    <property type="protein sequence ID" value="KIY69059.1"/>
    <property type="molecule type" value="Genomic_DNA"/>
</dbReference>
<dbReference type="SUPFAM" id="SSF56553">
    <property type="entry name" value="Insert subdomain of RNA polymerase alpha subunit"/>
    <property type="match status" value="1"/>
</dbReference>
<keyword evidence="3" id="KW-0240">DNA-directed RNA polymerase</keyword>
<evidence type="ECO:0000259" key="7">
    <source>
        <dbReference type="SMART" id="SM00662"/>
    </source>
</evidence>
<dbReference type="InterPro" id="IPR036643">
    <property type="entry name" value="RNApol_insert_sf"/>
</dbReference>
<dbReference type="PANTHER" id="PTHR11800">
    <property type="entry name" value="DNA-DIRECTED RNA POLYMERASE"/>
    <property type="match status" value="1"/>
</dbReference>
<dbReference type="InterPro" id="IPR036603">
    <property type="entry name" value="RBP11-like"/>
</dbReference>
<dbReference type="SMART" id="SM00662">
    <property type="entry name" value="RPOLD"/>
    <property type="match status" value="1"/>
</dbReference>
<dbReference type="InterPro" id="IPR011263">
    <property type="entry name" value="DNA-dir_RNA_pol_RpoA/D/Rpb3"/>
</dbReference>
<evidence type="ECO:0000313" key="9">
    <source>
        <dbReference type="Proteomes" id="UP000054007"/>
    </source>
</evidence>
<dbReference type="SUPFAM" id="SSF55257">
    <property type="entry name" value="RBP11-like subunits of RNA polymerase"/>
    <property type="match status" value="1"/>
</dbReference>
<dbReference type="PANTHER" id="PTHR11800:SF13">
    <property type="entry name" value="DNA-DIRECTED RNA POLYMERASES I AND III SUBUNIT RPAC1"/>
    <property type="match status" value="1"/>
</dbReference>
<evidence type="ECO:0000256" key="6">
    <source>
        <dbReference type="ARBA" id="ARBA00025804"/>
    </source>
</evidence>
<proteinExistence type="inferred from homology"/>
<keyword evidence="9" id="KW-1185">Reference proteome</keyword>